<dbReference type="PANTHER" id="PTHR15289">
    <property type="entry name" value="TASTIN"/>
    <property type="match status" value="1"/>
</dbReference>
<keyword evidence="2" id="KW-1185">Reference proteome</keyword>
<evidence type="ECO:0000256" key="1">
    <source>
        <dbReference type="SAM" id="MobiDB-lite"/>
    </source>
</evidence>
<dbReference type="OrthoDB" id="6430699at2759"/>
<reference evidence="3" key="1">
    <citation type="submission" date="2025-08" db="UniProtKB">
        <authorList>
            <consortium name="RefSeq"/>
        </authorList>
    </citation>
    <scope>IDENTIFICATION</scope>
    <source>
        <tissue evidence="3">Gonads</tissue>
    </source>
</reference>
<feature type="region of interest" description="Disordered" evidence="1">
    <location>
        <begin position="274"/>
        <end position="314"/>
    </location>
</feature>
<dbReference type="GeneID" id="106154782"/>
<accession>A0A1S3HGV4</accession>
<dbReference type="KEGG" id="lak:106154782"/>
<proteinExistence type="predicted"/>
<evidence type="ECO:0000313" key="3">
    <source>
        <dbReference type="RefSeq" id="XP_013384716.1"/>
    </source>
</evidence>
<gene>
    <name evidence="3" type="primary">LOC106154782</name>
</gene>
<feature type="compositionally biased region" description="Polar residues" evidence="1">
    <location>
        <begin position="67"/>
        <end position="81"/>
    </location>
</feature>
<dbReference type="RefSeq" id="XP_013384716.1">
    <property type="nucleotide sequence ID" value="XM_013529262.2"/>
</dbReference>
<sequence>MVESLQNVATPFKQMTQQFGDQTHISMTKSPSALSDVPHQVLHSGTLPSRRPETDTMVEPVFTQTLDSKTQQSVSSDQQKGQIIFQPRELPRHQPFLSSMPGTIQTPRPEVAGETNIMSRFNRLSMSVPRPVTLTSTSSGIDLRPPIMTPLAMRGGMGASSGAKVVTPEVVSASPGESPVLYPDLDQSPVLLRRDGGGVMVSEQHATAFSRNSALKVWNMGDTNTQENGIRLNGNGISDETSIQFSSGQSMVPLQGRGDSPQARDSDVQVVVSEDLDSTETSLTTSKRSFHSSTEHGQDCQKTSPSLPVPQTVGVSTGRSRLAAVLVTGATQRFQEALLDEECALYACRLQTKFSPQPQQPRSCHNPVALVLAEGDDMHFIPVREDSYHPRPSDEGSAFSCLA</sequence>
<dbReference type="Proteomes" id="UP000085678">
    <property type="component" value="Unplaced"/>
</dbReference>
<dbReference type="InterPro" id="IPR026133">
    <property type="entry name" value="Tastin"/>
</dbReference>
<evidence type="ECO:0000313" key="2">
    <source>
        <dbReference type="Proteomes" id="UP000085678"/>
    </source>
</evidence>
<feature type="region of interest" description="Disordered" evidence="1">
    <location>
        <begin position="28"/>
        <end position="55"/>
    </location>
</feature>
<name>A0A1S3HGV4_LINAN</name>
<protein>
    <submittedName>
        <fullName evidence="3">Uncharacterized protein LOC106154782</fullName>
    </submittedName>
</protein>
<dbReference type="InParanoid" id="A0A1S3HGV4"/>
<feature type="region of interest" description="Disordered" evidence="1">
    <location>
        <begin position="67"/>
        <end position="109"/>
    </location>
</feature>
<dbReference type="PANTHER" id="PTHR15289:SF3">
    <property type="entry name" value="TASTIN"/>
    <property type="match status" value="1"/>
</dbReference>
<feature type="compositionally biased region" description="Polar residues" evidence="1">
    <location>
        <begin position="96"/>
        <end position="106"/>
    </location>
</feature>
<organism evidence="2 3">
    <name type="scientific">Lingula anatina</name>
    <name type="common">Brachiopod</name>
    <name type="synonym">Lingula unguis</name>
    <dbReference type="NCBI Taxonomy" id="7574"/>
    <lineage>
        <taxon>Eukaryota</taxon>
        <taxon>Metazoa</taxon>
        <taxon>Spiralia</taxon>
        <taxon>Lophotrochozoa</taxon>
        <taxon>Brachiopoda</taxon>
        <taxon>Linguliformea</taxon>
        <taxon>Lingulata</taxon>
        <taxon>Lingulida</taxon>
        <taxon>Linguloidea</taxon>
        <taxon>Lingulidae</taxon>
        <taxon>Lingula</taxon>
    </lineage>
</organism>
<dbReference type="AlphaFoldDB" id="A0A1S3HGV4"/>